<keyword evidence="2" id="KW-1185">Reference proteome</keyword>
<protein>
    <submittedName>
        <fullName evidence="1">Uncharacterized protein</fullName>
    </submittedName>
</protein>
<dbReference type="EMBL" id="ABYI02000034">
    <property type="protein sequence ID" value="EEG72968.1"/>
    <property type="molecule type" value="Genomic_DNA"/>
</dbReference>
<name>C0C4H6_9FIRM</name>
<evidence type="ECO:0000313" key="2">
    <source>
        <dbReference type="Proteomes" id="UP000004893"/>
    </source>
</evidence>
<reference evidence="1" key="2">
    <citation type="submission" date="2013-06" db="EMBL/GenBank/DDBJ databases">
        <title>Draft genome sequence of Clostridium hylemonae (DSM 15053).</title>
        <authorList>
            <person name="Sudarsanam P."/>
            <person name="Ley R."/>
            <person name="Guruge J."/>
            <person name="Turnbaugh P.J."/>
            <person name="Mahowald M."/>
            <person name="Liep D."/>
            <person name="Gordon J."/>
        </authorList>
    </citation>
    <scope>NUCLEOTIDE SEQUENCE</scope>
    <source>
        <strain evidence="1">DSM 15053</strain>
    </source>
</reference>
<organism evidence="1 2">
    <name type="scientific">[Clostridium] hylemonae DSM 15053</name>
    <dbReference type="NCBI Taxonomy" id="553973"/>
    <lineage>
        <taxon>Bacteria</taxon>
        <taxon>Bacillati</taxon>
        <taxon>Bacillota</taxon>
        <taxon>Clostridia</taxon>
        <taxon>Lachnospirales</taxon>
        <taxon>Lachnospiraceae</taxon>
    </lineage>
</organism>
<proteinExistence type="predicted"/>
<accession>C0C4H6</accession>
<gene>
    <name evidence="1" type="ORF">CLOHYLEM_06991</name>
</gene>
<sequence length="45" mass="5398">MKHFIFSFLSYFLQQKKLQNMFPTAQRPVTMGKTKIIILSYKNKT</sequence>
<reference evidence="1" key="1">
    <citation type="submission" date="2009-02" db="EMBL/GenBank/DDBJ databases">
        <authorList>
            <person name="Fulton L."/>
            <person name="Clifton S."/>
            <person name="Fulton B."/>
            <person name="Xu J."/>
            <person name="Minx P."/>
            <person name="Pepin K.H."/>
            <person name="Johnson M."/>
            <person name="Bhonagiri V."/>
            <person name="Nash W.E."/>
            <person name="Mardis E.R."/>
            <person name="Wilson R.K."/>
        </authorList>
    </citation>
    <scope>NUCLEOTIDE SEQUENCE [LARGE SCALE GENOMIC DNA]</scope>
    <source>
        <strain evidence="1">DSM 15053</strain>
    </source>
</reference>
<comment type="caution">
    <text evidence="1">The sequence shown here is derived from an EMBL/GenBank/DDBJ whole genome shotgun (WGS) entry which is preliminary data.</text>
</comment>
<dbReference type="AlphaFoldDB" id="C0C4H6"/>
<dbReference type="Proteomes" id="UP000004893">
    <property type="component" value="Unassembled WGS sequence"/>
</dbReference>
<dbReference type="HOGENOM" id="CLU_3198087_0_0_9"/>
<evidence type="ECO:0000313" key="1">
    <source>
        <dbReference type="EMBL" id="EEG72968.1"/>
    </source>
</evidence>